<accession>A0A9X9QE69</accession>
<evidence type="ECO:0000313" key="1">
    <source>
        <dbReference type="EMBL" id="VDB89955.1"/>
    </source>
</evidence>
<protein>
    <submittedName>
        <fullName evidence="1">Bgt-20306</fullName>
    </submittedName>
</protein>
<dbReference type="Proteomes" id="UP000324639">
    <property type="component" value="Chromosome Bgt_-07"/>
</dbReference>
<gene>
    <name evidence="1" type="ORF">BGT96224V316_LOCUS5463</name>
</gene>
<dbReference type="AlphaFoldDB" id="A0A9X9QE69"/>
<dbReference type="SUPFAM" id="SSF56672">
    <property type="entry name" value="DNA/RNA polymerases"/>
    <property type="match status" value="1"/>
</dbReference>
<organism evidence="1 2">
    <name type="scientific">Blumeria graminis f. sp. tritici</name>
    <dbReference type="NCBI Taxonomy" id="62690"/>
    <lineage>
        <taxon>Eukaryota</taxon>
        <taxon>Fungi</taxon>
        <taxon>Dikarya</taxon>
        <taxon>Ascomycota</taxon>
        <taxon>Pezizomycotina</taxon>
        <taxon>Leotiomycetes</taxon>
        <taxon>Erysiphales</taxon>
        <taxon>Erysiphaceae</taxon>
        <taxon>Blumeria</taxon>
    </lineage>
</organism>
<dbReference type="InterPro" id="IPR043502">
    <property type="entry name" value="DNA/RNA_pol_sf"/>
</dbReference>
<proteinExistence type="predicted"/>
<reference evidence="1 2" key="1">
    <citation type="submission" date="2018-08" db="EMBL/GenBank/DDBJ databases">
        <authorList>
            <person name="Muller C M."/>
        </authorList>
    </citation>
    <scope>NUCLEOTIDE SEQUENCE [LARGE SCALE GENOMIC DNA]</scope>
</reference>
<evidence type="ECO:0000313" key="2">
    <source>
        <dbReference type="Proteomes" id="UP000324639"/>
    </source>
</evidence>
<dbReference type="EMBL" id="LR026990">
    <property type="protein sequence ID" value="VDB89955.1"/>
    <property type="molecule type" value="Genomic_DNA"/>
</dbReference>
<name>A0A9X9QE69_BLUGR</name>
<sequence length="113" mass="12899">MCTTTEIIKVKWHPSTTIQGLKYGRIYAEQFPSLFDKSLRRSDILSRTSHQIDTCNSSPIKLPPRCYSLSQFQAIRDFFKAHKGTLIKKCKRPWAAPSLLTPKKTNASSDKVI</sequence>
<keyword evidence="2" id="KW-1185">Reference proteome</keyword>